<comment type="similarity">
    <text evidence="1">Belongs to the ABC transporter superfamily.</text>
</comment>
<evidence type="ECO:0000256" key="2">
    <source>
        <dbReference type="ARBA" id="ARBA00022448"/>
    </source>
</evidence>
<protein>
    <submittedName>
        <fullName evidence="6">NitT/TauT family transport system ATP-binding protein</fullName>
    </submittedName>
</protein>
<gene>
    <name evidence="6" type="ORF">C7450_107228</name>
</gene>
<dbReference type="InterPro" id="IPR017871">
    <property type="entry name" value="ABC_transporter-like_CS"/>
</dbReference>
<dbReference type="SMART" id="SM00382">
    <property type="entry name" value="AAA"/>
    <property type="match status" value="1"/>
</dbReference>
<evidence type="ECO:0000313" key="6">
    <source>
        <dbReference type="EMBL" id="PXW57188.1"/>
    </source>
</evidence>
<name>A0A2V3U4I5_9HYPH</name>
<dbReference type="Gene3D" id="3.40.50.300">
    <property type="entry name" value="P-loop containing nucleotide triphosphate hydrolases"/>
    <property type="match status" value="1"/>
</dbReference>
<dbReference type="PROSITE" id="PS50893">
    <property type="entry name" value="ABC_TRANSPORTER_2"/>
    <property type="match status" value="1"/>
</dbReference>
<dbReference type="PROSITE" id="PS00211">
    <property type="entry name" value="ABC_TRANSPORTER_1"/>
    <property type="match status" value="1"/>
</dbReference>
<organism evidence="6 7">
    <name type="scientific">Chelatococcus asaccharovorans</name>
    <dbReference type="NCBI Taxonomy" id="28210"/>
    <lineage>
        <taxon>Bacteria</taxon>
        <taxon>Pseudomonadati</taxon>
        <taxon>Pseudomonadota</taxon>
        <taxon>Alphaproteobacteria</taxon>
        <taxon>Hyphomicrobiales</taxon>
        <taxon>Chelatococcaceae</taxon>
        <taxon>Chelatococcus</taxon>
    </lineage>
</organism>
<dbReference type="GO" id="GO:0016887">
    <property type="term" value="F:ATP hydrolysis activity"/>
    <property type="evidence" value="ECO:0007669"/>
    <property type="project" value="InterPro"/>
</dbReference>
<dbReference type="OrthoDB" id="9807242at2"/>
<accession>A0A2V3U4I5</accession>
<sequence length="273" mass="30002">MLTTLNTGSPIASGQPVTDAPPPFIHLKGVRKVYRQRGQEFLAVSDATFDVAEGELITLVGPSGCGKSTLLKILAGLHGHDGGIVRIGNDRQPFDAGRDIGMVFQQALLLKWRRILDNVMLPAEILGLPVKESRERARHLLALVGLAGFEDKFPYELSGGMQQRVSIARALVHDPKLVLMDEPFGALDALTRERMNIELRRIWQDSGKTILFVTHGIAEAVFLGTQVVVLTARPARMAARITIDLPEPRTLDIKTHDAFGAYTREIYGLLGMH</sequence>
<reference evidence="6 7" key="1">
    <citation type="submission" date="2018-05" db="EMBL/GenBank/DDBJ databases">
        <title>Genomic Encyclopedia of Type Strains, Phase IV (KMG-IV): sequencing the most valuable type-strain genomes for metagenomic binning, comparative biology and taxonomic classification.</title>
        <authorList>
            <person name="Goeker M."/>
        </authorList>
    </citation>
    <scope>NUCLEOTIDE SEQUENCE [LARGE SCALE GENOMIC DNA]</scope>
    <source>
        <strain evidence="6 7">DSM 6462</strain>
    </source>
</reference>
<evidence type="ECO:0000313" key="7">
    <source>
        <dbReference type="Proteomes" id="UP000248021"/>
    </source>
</evidence>
<dbReference type="RefSeq" id="WP_110375799.1">
    <property type="nucleotide sequence ID" value="NZ_JAHBRY010000001.1"/>
</dbReference>
<dbReference type="PANTHER" id="PTHR42788">
    <property type="entry name" value="TAURINE IMPORT ATP-BINDING PROTEIN-RELATED"/>
    <property type="match status" value="1"/>
</dbReference>
<dbReference type="AlphaFoldDB" id="A0A2V3U4I5"/>
<evidence type="ECO:0000256" key="4">
    <source>
        <dbReference type="ARBA" id="ARBA00022840"/>
    </source>
</evidence>
<dbReference type="InterPro" id="IPR027417">
    <property type="entry name" value="P-loop_NTPase"/>
</dbReference>
<keyword evidence="7" id="KW-1185">Reference proteome</keyword>
<dbReference type="SUPFAM" id="SSF52540">
    <property type="entry name" value="P-loop containing nucleoside triphosphate hydrolases"/>
    <property type="match status" value="1"/>
</dbReference>
<feature type="domain" description="ABC transporter" evidence="5">
    <location>
        <begin position="25"/>
        <end position="257"/>
    </location>
</feature>
<evidence type="ECO:0000256" key="3">
    <source>
        <dbReference type="ARBA" id="ARBA00022741"/>
    </source>
</evidence>
<dbReference type="CDD" id="cd03293">
    <property type="entry name" value="ABC_NrtD_SsuB_transporters"/>
    <property type="match status" value="1"/>
</dbReference>
<keyword evidence="2" id="KW-0813">Transport</keyword>
<dbReference type="EMBL" id="QJJK01000007">
    <property type="protein sequence ID" value="PXW57188.1"/>
    <property type="molecule type" value="Genomic_DNA"/>
</dbReference>
<keyword evidence="3" id="KW-0547">Nucleotide-binding</keyword>
<dbReference type="InterPro" id="IPR003593">
    <property type="entry name" value="AAA+_ATPase"/>
</dbReference>
<evidence type="ECO:0000256" key="1">
    <source>
        <dbReference type="ARBA" id="ARBA00005417"/>
    </source>
</evidence>
<keyword evidence="4 6" id="KW-0067">ATP-binding</keyword>
<dbReference type="InterPro" id="IPR003439">
    <property type="entry name" value="ABC_transporter-like_ATP-bd"/>
</dbReference>
<proteinExistence type="inferred from homology"/>
<comment type="caution">
    <text evidence="6">The sequence shown here is derived from an EMBL/GenBank/DDBJ whole genome shotgun (WGS) entry which is preliminary data.</text>
</comment>
<dbReference type="Proteomes" id="UP000248021">
    <property type="component" value="Unassembled WGS sequence"/>
</dbReference>
<dbReference type="InterPro" id="IPR050166">
    <property type="entry name" value="ABC_transporter_ATP-bind"/>
</dbReference>
<dbReference type="PANTHER" id="PTHR42788:SF13">
    <property type="entry name" value="ALIPHATIC SULFONATES IMPORT ATP-BINDING PROTEIN SSUB"/>
    <property type="match status" value="1"/>
</dbReference>
<dbReference type="Pfam" id="PF00005">
    <property type="entry name" value="ABC_tran"/>
    <property type="match status" value="1"/>
</dbReference>
<dbReference type="GO" id="GO:0005524">
    <property type="term" value="F:ATP binding"/>
    <property type="evidence" value="ECO:0007669"/>
    <property type="project" value="UniProtKB-KW"/>
</dbReference>
<evidence type="ECO:0000259" key="5">
    <source>
        <dbReference type="PROSITE" id="PS50893"/>
    </source>
</evidence>